<evidence type="ECO:0000313" key="1">
    <source>
        <dbReference type="EMBL" id="KAK7007638.1"/>
    </source>
</evidence>
<organism evidence="1 2">
    <name type="scientific">Favolaschia claudopus</name>
    <dbReference type="NCBI Taxonomy" id="2862362"/>
    <lineage>
        <taxon>Eukaryota</taxon>
        <taxon>Fungi</taxon>
        <taxon>Dikarya</taxon>
        <taxon>Basidiomycota</taxon>
        <taxon>Agaricomycotina</taxon>
        <taxon>Agaricomycetes</taxon>
        <taxon>Agaricomycetidae</taxon>
        <taxon>Agaricales</taxon>
        <taxon>Marasmiineae</taxon>
        <taxon>Mycenaceae</taxon>
        <taxon>Favolaschia</taxon>
    </lineage>
</organism>
<sequence length="226" mass="24363">MTTPQHPANTLGLGSMQGGFECGRISTISPALVLSSPFASVRLLGLDWGAWCRPDSLGLYLQTLLSVGGPSPIPPTPASCAALPTTPCLSKLRPASPLFNSAGRLIGVPQRRYRPPQPCAISLRTSGIHRGDAVFQLLVATVDGISFEAHDIRWRIDCVEMTVIDIYAAPETSLGFWPWHSAAAHSLARSRVLSARRMILYSPAKGFPATFFVHTRFSRVALLSSL</sequence>
<name>A0AAW0AF81_9AGAR</name>
<evidence type="ECO:0000313" key="2">
    <source>
        <dbReference type="Proteomes" id="UP001362999"/>
    </source>
</evidence>
<gene>
    <name evidence="1" type="ORF">R3P38DRAFT_3212043</name>
</gene>
<reference evidence="1 2" key="1">
    <citation type="journal article" date="2024" name="J Genomics">
        <title>Draft genome sequencing and assembly of Favolaschia claudopus CIRM-BRFM 2984 isolated from oak limbs.</title>
        <authorList>
            <person name="Navarro D."/>
            <person name="Drula E."/>
            <person name="Chaduli D."/>
            <person name="Cazenave R."/>
            <person name="Ahrendt S."/>
            <person name="Wang J."/>
            <person name="Lipzen A."/>
            <person name="Daum C."/>
            <person name="Barry K."/>
            <person name="Grigoriev I.V."/>
            <person name="Favel A."/>
            <person name="Rosso M.N."/>
            <person name="Martin F."/>
        </authorList>
    </citation>
    <scope>NUCLEOTIDE SEQUENCE [LARGE SCALE GENOMIC DNA]</scope>
    <source>
        <strain evidence="1 2">CIRM-BRFM 2984</strain>
    </source>
</reference>
<keyword evidence="2" id="KW-1185">Reference proteome</keyword>
<accession>A0AAW0AF81</accession>
<comment type="caution">
    <text evidence="1">The sequence shown here is derived from an EMBL/GenBank/DDBJ whole genome shotgun (WGS) entry which is preliminary data.</text>
</comment>
<protein>
    <submittedName>
        <fullName evidence="1">Uncharacterized protein</fullName>
    </submittedName>
</protein>
<dbReference type="AlphaFoldDB" id="A0AAW0AF81"/>
<dbReference type="EMBL" id="JAWWNJ010000070">
    <property type="protein sequence ID" value="KAK7007638.1"/>
    <property type="molecule type" value="Genomic_DNA"/>
</dbReference>
<proteinExistence type="predicted"/>
<dbReference type="Proteomes" id="UP001362999">
    <property type="component" value="Unassembled WGS sequence"/>
</dbReference>